<dbReference type="EC" id="2.7.8.-" evidence="12"/>
<protein>
    <recommendedName>
        <fullName evidence="12">Cardiolipin synthase</fullName>
        <ecNumber evidence="12">2.7.8.-</ecNumber>
    </recommendedName>
</protein>
<evidence type="ECO:0000259" key="14">
    <source>
        <dbReference type="PROSITE" id="PS50035"/>
    </source>
</evidence>
<evidence type="ECO:0000256" key="4">
    <source>
        <dbReference type="ARBA" id="ARBA00022679"/>
    </source>
</evidence>
<dbReference type="GO" id="GO:0032049">
    <property type="term" value="P:cardiolipin biosynthetic process"/>
    <property type="evidence" value="ECO:0007669"/>
    <property type="project" value="UniProtKB-UniRule"/>
</dbReference>
<name>A0A517T7E0_9PLAN</name>
<accession>A0A517T7E0</accession>
<dbReference type="InterPro" id="IPR001736">
    <property type="entry name" value="PLipase_D/transphosphatidylase"/>
</dbReference>
<keyword evidence="4 15" id="KW-0808">Transferase</keyword>
<evidence type="ECO:0000256" key="7">
    <source>
        <dbReference type="ARBA" id="ARBA00022989"/>
    </source>
</evidence>
<dbReference type="GO" id="GO:0008808">
    <property type="term" value="F:cardiolipin synthase activity"/>
    <property type="evidence" value="ECO:0007669"/>
    <property type="project" value="UniProtKB-UniRule"/>
</dbReference>
<reference evidence="15 16" key="1">
    <citation type="submission" date="2019-02" db="EMBL/GenBank/DDBJ databases">
        <title>Deep-cultivation of Planctomycetes and their phenomic and genomic characterization uncovers novel biology.</title>
        <authorList>
            <person name="Wiegand S."/>
            <person name="Jogler M."/>
            <person name="Boedeker C."/>
            <person name="Pinto D."/>
            <person name="Vollmers J."/>
            <person name="Rivas-Marin E."/>
            <person name="Kohn T."/>
            <person name="Peeters S.H."/>
            <person name="Heuer A."/>
            <person name="Rast P."/>
            <person name="Oberbeckmann S."/>
            <person name="Bunk B."/>
            <person name="Jeske O."/>
            <person name="Meyerdierks A."/>
            <person name="Storesund J.E."/>
            <person name="Kallscheuer N."/>
            <person name="Luecker S."/>
            <person name="Lage O.M."/>
            <person name="Pohl T."/>
            <person name="Merkel B.J."/>
            <person name="Hornburger P."/>
            <person name="Mueller R.-W."/>
            <person name="Bruemmer F."/>
            <person name="Labrenz M."/>
            <person name="Spormann A.M."/>
            <person name="Op den Camp H."/>
            <person name="Overmann J."/>
            <person name="Amann R."/>
            <person name="Jetten M.S.M."/>
            <person name="Mascher T."/>
            <person name="Medema M.H."/>
            <person name="Devos D.P."/>
            <person name="Kaster A.-K."/>
            <person name="Ovreas L."/>
            <person name="Rohde M."/>
            <person name="Galperin M.Y."/>
            <person name="Jogler C."/>
        </authorList>
    </citation>
    <scope>NUCLEOTIDE SEQUENCE [LARGE SCALE GENOMIC DNA]</scope>
    <source>
        <strain evidence="15 16">V22</strain>
    </source>
</reference>
<dbReference type="InterPro" id="IPR027379">
    <property type="entry name" value="CLS_N"/>
</dbReference>
<feature type="transmembrane region" description="Helical" evidence="13">
    <location>
        <begin position="12"/>
        <end position="32"/>
    </location>
</feature>
<keyword evidence="9 13" id="KW-0472">Membrane</keyword>
<dbReference type="SMART" id="SM00155">
    <property type="entry name" value="PLDc"/>
    <property type="match status" value="2"/>
</dbReference>
<evidence type="ECO:0000256" key="5">
    <source>
        <dbReference type="ARBA" id="ARBA00022692"/>
    </source>
</evidence>
<keyword evidence="5 13" id="KW-0812">Transmembrane</keyword>
<feature type="transmembrane region" description="Helical" evidence="13">
    <location>
        <begin position="44"/>
        <end position="65"/>
    </location>
</feature>
<keyword evidence="3" id="KW-0444">Lipid biosynthesis</keyword>
<dbReference type="SUPFAM" id="SSF56024">
    <property type="entry name" value="Phospholipase D/nuclease"/>
    <property type="match status" value="2"/>
</dbReference>
<dbReference type="Pfam" id="PF13091">
    <property type="entry name" value="PLDc_2"/>
    <property type="match status" value="2"/>
</dbReference>
<comment type="subcellular location">
    <subcellularLocation>
        <location evidence="1">Cell membrane</location>
        <topology evidence="1">Multi-pass membrane protein</topology>
    </subcellularLocation>
</comment>
<keyword evidence="8" id="KW-0443">Lipid metabolism</keyword>
<dbReference type="CDD" id="cd09112">
    <property type="entry name" value="PLDc_CLS_2"/>
    <property type="match status" value="1"/>
</dbReference>
<sequence length="484" mass="54792">MIFAATVEFSWTAMLVSFSGYLLTLLLLRWVLLTRKESPTATVAWAMTIVLVPIIGGLLFLFFGVNRVDRRSELKEQSARSLRDQLEAHPEHQAGEYGEPAELVSTLMRLGERTGHCPPIRGNHVQILSDTNQTLGLIEQAIHQAEHSIHLEYYMWKQDRTGRRVRDLLIERARENIQVRFLYDALGSVFPNGKFLGPMRAAGIEVATAMPGATLREQWSINLRNHRKIVIVDGKVGFTGGMNIGDEYLGLTQERGFWRDTHLRVTGPVVHELQRVFAEDWFFATGRALTDPEKYPVIEMDGHVIAQVLDGGPTGTNNPLRTVLFAAINEAREQVLIASGYFIPPKPFVRAMETASLRGVRVALIVPGGSTYPWTMWAGRSYYETLLTAGVEIYEYQRGAFHAKTFTIDGCWSHVGSTNLDNRSLYLNFEAGISIHSREIAEKLEQDFENDIRDSKRIELETWNARSDWHVMGENVCRMFSPIL</sequence>
<evidence type="ECO:0000256" key="10">
    <source>
        <dbReference type="ARBA" id="ARBA00023209"/>
    </source>
</evidence>
<dbReference type="RefSeq" id="WP_231734206.1">
    <property type="nucleotide sequence ID" value="NZ_CP036316.1"/>
</dbReference>
<dbReference type="InterPro" id="IPR025202">
    <property type="entry name" value="PLD-like_dom"/>
</dbReference>
<keyword evidence="16" id="KW-1185">Reference proteome</keyword>
<evidence type="ECO:0000256" key="2">
    <source>
        <dbReference type="ARBA" id="ARBA00022475"/>
    </source>
</evidence>
<evidence type="ECO:0000256" key="1">
    <source>
        <dbReference type="ARBA" id="ARBA00004651"/>
    </source>
</evidence>
<dbReference type="KEGG" id="chya:V22_15230"/>
<dbReference type="Pfam" id="PF13396">
    <property type="entry name" value="PLDc_N"/>
    <property type="match status" value="1"/>
</dbReference>
<dbReference type="Proteomes" id="UP000319976">
    <property type="component" value="Chromosome"/>
</dbReference>
<dbReference type="Gene3D" id="3.30.870.10">
    <property type="entry name" value="Endonuclease Chain A"/>
    <property type="match status" value="2"/>
</dbReference>
<proteinExistence type="predicted"/>
<feature type="domain" description="PLD phosphodiesterase" evidence="14">
    <location>
        <begin position="221"/>
        <end position="248"/>
    </location>
</feature>
<dbReference type="AlphaFoldDB" id="A0A517T7E0"/>
<dbReference type="InterPro" id="IPR022924">
    <property type="entry name" value="Cardiolipin_synthase"/>
</dbReference>
<gene>
    <name evidence="15" type="primary">clsA</name>
    <name evidence="15" type="ORF">V22_15230</name>
</gene>
<feature type="domain" description="PLD phosphodiesterase" evidence="14">
    <location>
        <begin position="397"/>
        <end position="424"/>
    </location>
</feature>
<evidence type="ECO:0000313" key="15">
    <source>
        <dbReference type="EMBL" id="QDT64291.1"/>
    </source>
</evidence>
<evidence type="ECO:0000313" key="16">
    <source>
        <dbReference type="Proteomes" id="UP000319976"/>
    </source>
</evidence>
<evidence type="ECO:0000256" key="8">
    <source>
        <dbReference type="ARBA" id="ARBA00023098"/>
    </source>
</evidence>
<evidence type="ECO:0000256" key="3">
    <source>
        <dbReference type="ARBA" id="ARBA00022516"/>
    </source>
</evidence>
<dbReference type="PANTHER" id="PTHR21248">
    <property type="entry name" value="CARDIOLIPIN SYNTHASE"/>
    <property type="match status" value="1"/>
</dbReference>
<dbReference type="EMBL" id="CP036316">
    <property type="protein sequence ID" value="QDT64291.1"/>
    <property type="molecule type" value="Genomic_DNA"/>
</dbReference>
<evidence type="ECO:0000256" key="9">
    <source>
        <dbReference type="ARBA" id="ARBA00023136"/>
    </source>
</evidence>
<keyword evidence="6" id="KW-0677">Repeat</keyword>
<evidence type="ECO:0000256" key="11">
    <source>
        <dbReference type="ARBA" id="ARBA00023264"/>
    </source>
</evidence>
<dbReference type="PANTHER" id="PTHR21248:SF22">
    <property type="entry name" value="PHOSPHOLIPASE D"/>
    <property type="match status" value="1"/>
</dbReference>
<evidence type="ECO:0000256" key="12">
    <source>
        <dbReference type="NCBIfam" id="TIGR04265"/>
    </source>
</evidence>
<keyword evidence="11" id="KW-1208">Phospholipid metabolism</keyword>
<keyword evidence="2" id="KW-1003">Cell membrane</keyword>
<keyword evidence="7 13" id="KW-1133">Transmembrane helix</keyword>
<dbReference type="CDD" id="cd09110">
    <property type="entry name" value="PLDc_CLS_1"/>
    <property type="match status" value="1"/>
</dbReference>
<evidence type="ECO:0000256" key="13">
    <source>
        <dbReference type="SAM" id="Phobius"/>
    </source>
</evidence>
<organism evidence="15 16">
    <name type="scientific">Calycomorphotria hydatis</name>
    <dbReference type="NCBI Taxonomy" id="2528027"/>
    <lineage>
        <taxon>Bacteria</taxon>
        <taxon>Pseudomonadati</taxon>
        <taxon>Planctomycetota</taxon>
        <taxon>Planctomycetia</taxon>
        <taxon>Planctomycetales</taxon>
        <taxon>Planctomycetaceae</taxon>
        <taxon>Calycomorphotria</taxon>
    </lineage>
</organism>
<dbReference type="NCBIfam" id="TIGR04265">
    <property type="entry name" value="bac_cardiolipin"/>
    <property type="match status" value="1"/>
</dbReference>
<keyword evidence="10" id="KW-0594">Phospholipid biosynthesis</keyword>
<dbReference type="GO" id="GO:0005886">
    <property type="term" value="C:plasma membrane"/>
    <property type="evidence" value="ECO:0007669"/>
    <property type="project" value="UniProtKB-SubCell"/>
</dbReference>
<dbReference type="PROSITE" id="PS50035">
    <property type="entry name" value="PLD"/>
    <property type="match status" value="2"/>
</dbReference>
<evidence type="ECO:0000256" key="6">
    <source>
        <dbReference type="ARBA" id="ARBA00022737"/>
    </source>
</evidence>